<evidence type="ECO:0000256" key="8">
    <source>
        <dbReference type="ARBA" id="ARBA00023303"/>
    </source>
</evidence>
<dbReference type="PROSITE" id="PS50042">
    <property type="entry name" value="CNMP_BINDING_3"/>
    <property type="match status" value="1"/>
</dbReference>
<dbReference type="GO" id="GO:0005223">
    <property type="term" value="F:intracellularly cGMP-activated cation channel activity"/>
    <property type="evidence" value="ECO:0007669"/>
    <property type="project" value="TreeGrafter"/>
</dbReference>
<dbReference type="PROSITE" id="PS00888">
    <property type="entry name" value="CNMP_BINDING_1"/>
    <property type="match status" value="1"/>
</dbReference>
<dbReference type="PANTHER" id="PTHR45638">
    <property type="entry name" value="CYCLIC NUCLEOTIDE-GATED CATION CHANNEL SUBUNIT A"/>
    <property type="match status" value="1"/>
</dbReference>
<dbReference type="InterPro" id="IPR018488">
    <property type="entry name" value="cNMP-bd_CS"/>
</dbReference>
<evidence type="ECO:0000256" key="4">
    <source>
        <dbReference type="ARBA" id="ARBA00022989"/>
    </source>
</evidence>
<keyword evidence="2" id="KW-0813">Transport</keyword>
<dbReference type="InterPro" id="IPR000595">
    <property type="entry name" value="cNMP-bd_dom"/>
</dbReference>
<name>A0A564YNX4_HYMDI</name>
<feature type="non-terminal residue" evidence="10">
    <location>
        <position position="1"/>
    </location>
</feature>
<dbReference type="Gene3D" id="2.60.120.10">
    <property type="entry name" value="Jelly Rolls"/>
    <property type="match status" value="1"/>
</dbReference>
<keyword evidence="8" id="KW-0407">Ion channel</keyword>
<dbReference type="SMART" id="SM00100">
    <property type="entry name" value="cNMP"/>
    <property type="match status" value="1"/>
</dbReference>
<keyword evidence="6" id="KW-0472">Membrane</keyword>
<reference evidence="10 11" key="1">
    <citation type="submission" date="2019-07" db="EMBL/GenBank/DDBJ databases">
        <authorList>
            <person name="Jastrzebski P J."/>
            <person name="Paukszto L."/>
            <person name="Jastrzebski P J."/>
        </authorList>
    </citation>
    <scope>NUCLEOTIDE SEQUENCE [LARGE SCALE GENOMIC DNA]</scope>
    <source>
        <strain evidence="10 11">WMS-il1</strain>
    </source>
</reference>
<dbReference type="Pfam" id="PF00027">
    <property type="entry name" value="cNMP_binding"/>
    <property type="match status" value="1"/>
</dbReference>
<evidence type="ECO:0000313" key="10">
    <source>
        <dbReference type="EMBL" id="VUZ48689.1"/>
    </source>
</evidence>
<dbReference type="Proteomes" id="UP000321570">
    <property type="component" value="Unassembled WGS sequence"/>
</dbReference>
<evidence type="ECO:0000313" key="11">
    <source>
        <dbReference type="Proteomes" id="UP000321570"/>
    </source>
</evidence>
<dbReference type="AlphaFoldDB" id="A0A564YNX4"/>
<keyword evidence="3" id="KW-0812">Transmembrane</keyword>
<proteinExistence type="predicted"/>
<comment type="subcellular location">
    <subcellularLocation>
        <location evidence="1">Membrane</location>
        <topology evidence="1">Multi-pass membrane protein</topology>
    </subcellularLocation>
</comment>
<evidence type="ECO:0000256" key="6">
    <source>
        <dbReference type="ARBA" id="ARBA00023136"/>
    </source>
</evidence>
<evidence type="ECO:0000256" key="3">
    <source>
        <dbReference type="ARBA" id="ARBA00022692"/>
    </source>
</evidence>
<dbReference type="InterPro" id="IPR050866">
    <property type="entry name" value="CNG_cation_channel"/>
</dbReference>
<dbReference type="InterPro" id="IPR018490">
    <property type="entry name" value="cNMP-bd_dom_sf"/>
</dbReference>
<dbReference type="InterPro" id="IPR014710">
    <property type="entry name" value="RmlC-like_jellyroll"/>
</dbReference>
<sequence>DTLKRVKIFQDCDPGLLVELVLKLKLQVFSPGDYICRKGDIGKEMYIVKRGKISVVADDGKTVFVTLGEGTVFGEISILNIAGNKTGNQRIANVRSVGYSDLFCLSKDNL</sequence>
<dbReference type="SUPFAM" id="SSF51206">
    <property type="entry name" value="cAMP-binding domain-like"/>
    <property type="match status" value="1"/>
</dbReference>
<evidence type="ECO:0000256" key="7">
    <source>
        <dbReference type="ARBA" id="ARBA00023286"/>
    </source>
</evidence>
<dbReference type="EMBL" id="CABIJS010000310">
    <property type="protein sequence ID" value="VUZ48689.1"/>
    <property type="molecule type" value="Genomic_DNA"/>
</dbReference>
<keyword evidence="5" id="KW-0406">Ion transport</keyword>
<evidence type="ECO:0000259" key="9">
    <source>
        <dbReference type="PROSITE" id="PS50042"/>
    </source>
</evidence>
<organism evidence="10 11">
    <name type="scientific">Hymenolepis diminuta</name>
    <name type="common">Rat tapeworm</name>
    <dbReference type="NCBI Taxonomy" id="6216"/>
    <lineage>
        <taxon>Eukaryota</taxon>
        <taxon>Metazoa</taxon>
        <taxon>Spiralia</taxon>
        <taxon>Lophotrochozoa</taxon>
        <taxon>Platyhelminthes</taxon>
        <taxon>Cestoda</taxon>
        <taxon>Eucestoda</taxon>
        <taxon>Cyclophyllidea</taxon>
        <taxon>Hymenolepididae</taxon>
        <taxon>Hymenolepis</taxon>
    </lineage>
</organism>
<dbReference type="CDD" id="cd00038">
    <property type="entry name" value="CAP_ED"/>
    <property type="match status" value="1"/>
</dbReference>
<keyword evidence="7" id="KW-1071">Ligand-gated ion channel</keyword>
<evidence type="ECO:0000256" key="1">
    <source>
        <dbReference type="ARBA" id="ARBA00004141"/>
    </source>
</evidence>
<keyword evidence="4" id="KW-1133">Transmembrane helix</keyword>
<evidence type="ECO:0000256" key="5">
    <source>
        <dbReference type="ARBA" id="ARBA00023065"/>
    </source>
</evidence>
<dbReference type="GO" id="GO:0030553">
    <property type="term" value="F:cGMP binding"/>
    <property type="evidence" value="ECO:0007669"/>
    <property type="project" value="TreeGrafter"/>
</dbReference>
<gene>
    <name evidence="10" type="ORF">WMSIL1_LOCUS8014</name>
</gene>
<dbReference type="GO" id="GO:0005886">
    <property type="term" value="C:plasma membrane"/>
    <property type="evidence" value="ECO:0007669"/>
    <property type="project" value="TreeGrafter"/>
</dbReference>
<dbReference type="GO" id="GO:0017071">
    <property type="term" value="C:intracellular cyclic nucleotide activated cation channel complex"/>
    <property type="evidence" value="ECO:0007669"/>
    <property type="project" value="TreeGrafter"/>
</dbReference>
<accession>A0A564YNX4</accession>
<dbReference type="GO" id="GO:0005222">
    <property type="term" value="F:intracellularly cAMP-activated cation channel activity"/>
    <property type="evidence" value="ECO:0007669"/>
    <property type="project" value="TreeGrafter"/>
</dbReference>
<dbReference type="PANTHER" id="PTHR45638:SF11">
    <property type="entry name" value="CYCLIC NUCLEOTIDE-GATED CATION CHANNEL SUBUNIT A"/>
    <property type="match status" value="1"/>
</dbReference>
<feature type="domain" description="Cyclic nucleotide-binding" evidence="9">
    <location>
        <begin position="8"/>
        <end position="110"/>
    </location>
</feature>
<keyword evidence="11" id="KW-1185">Reference proteome</keyword>
<evidence type="ECO:0000256" key="2">
    <source>
        <dbReference type="ARBA" id="ARBA00022448"/>
    </source>
</evidence>
<dbReference type="GO" id="GO:0044877">
    <property type="term" value="F:protein-containing complex binding"/>
    <property type="evidence" value="ECO:0007669"/>
    <property type="project" value="TreeGrafter"/>
</dbReference>
<dbReference type="FunFam" id="2.60.120.10:FF:000002">
    <property type="entry name" value="Cyclic nucleotide gated channel alpha 1a"/>
    <property type="match status" value="1"/>
</dbReference>
<protein>
    <recommendedName>
        <fullName evidence="9">Cyclic nucleotide-binding domain-containing protein</fullName>
    </recommendedName>
</protein>